<evidence type="ECO:0000313" key="3">
    <source>
        <dbReference type="EMBL" id="KEP52884.1"/>
    </source>
</evidence>
<protein>
    <submittedName>
        <fullName evidence="3">Putative transmembrane protein</fullName>
    </submittedName>
</protein>
<feature type="region of interest" description="Disordered" evidence="1">
    <location>
        <begin position="273"/>
        <end position="300"/>
    </location>
</feature>
<comment type="caution">
    <text evidence="3">The sequence shown here is derived from an EMBL/GenBank/DDBJ whole genome shotgun (WGS) entry which is preliminary data.</text>
</comment>
<keyword evidence="2" id="KW-0472">Membrane</keyword>
<feature type="transmembrane region" description="Helical" evidence="2">
    <location>
        <begin position="146"/>
        <end position="166"/>
    </location>
</feature>
<keyword evidence="4" id="KW-1185">Reference proteome</keyword>
<evidence type="ECO:0000256" key="2">
    <source>
        <dbReference type="SAM" id="Phobius"/>
    </source>
</evidence>
<sequence>MVGGHLQRTGYSHGVLAIAALSALVAAMYTQSSFIHPLSETIYNDLPVLSDAYVKPHQFATTIIALSAIACALTALMSLVIDWHVAIRTPAYMEFTWVGLAWSAELASVILAAISSPYRDVCSLEKSSLGIYNGLVITGKELCSNWMAVFITSMMSLIMFTFHLTWHIGFRLWHRAALSRRPTSPIDFWNTPLPRHYPINPHETQQEDNTVSLALNERDIKPDDSVIRSPSAFNFIIEQASDRVAREDVRGSNIPVVKVFAPIEDQGTLCGRTTVSESTPHVPPGLEKELEDQHLHSPSN</sequence>
<feature type="transmembrane region" description="Helical" evidence="2">
    <location>
        <begin position="95"/>
        <end position="114"/>
    </location>
</feature>
<dbReference type="AlphaFoldDB" id="A0A074S0X0"/>
<dbReference type="Proteomes" id="UP000027456">
    <property type="component" value="Unassembled WGS sequence"/>
</dbReference>
<dbReference type="OrthoDB" id="2290255at2759"/>
<feature type="transmembrane region" description="Helical" evidence="2">
    <location>
        <begin position="59"/>
        <end position="83"/>
    </location>
</feature>
<keyword evidence="2 3" id="KW-0812">Transmembrane</keyword>
<dbReference type="HOGENOM" id="CLU_927972_0_0_1"/>
<reference evidence="3 4" key="1">
    <citation type="submission" date="2013-12" db="EMBL/GenBank/DDBJ databases">
        <authorList>
            <person name="Cubeta M."/>
            <person name="Pakala S."/>
            <person name="Fedorova N."/>
            <person name="Thomas E."/>
            <person name="Dean R."/>
            <person name="Jabaji S."/>
            <person name="Neate S."/>
            <person name="Toda T."/>
            <person name="Tavantzis S."/>
            <person name="Vilgalys R."/>
            <person name="Bharathan N."/>
            <person name="Pakala S."/>
            <person name="Losada L.S."/>
            <person name="Zafar N."/>
            <person name="Nierman W."/>
        </authorList>
    </citation>
    <scope>NUCLEOTIDE SEQUENCE [LARGE SCALE GENOMIC DNA]</scope>
    <source>
        <strain evidence="3 4">123E</strain>
    </source>
</reference>
<proteinExistence type="predicted"/>
<evidence type="ECO:0000313" key="4">
    <source>
        <dbReference type="Proteomes" id="UP000027456"/>
    </source>
</evidence>
<dbReference type="EMBL" id="AZST01000083">
    <property type="protein sequence ID" value="KEP52884.1"/>
    <property type="molecule type" value="Genomic_DNA"/>
</dbReference>
<feature type="transmembrane region" description="Helical" evidence="2">
    <location>
        <begin position="12"/>
        <end position="30"/>
    </location>
</feature>
<name>A0A074S0X0_9AGAM</name>
<accession>A0A074S0X0</accession>
<gene>
    <name evidence="3" type="ORF">V565_038650</name>
</gene>
<evidence type="ECO:0000256" key="1">
    <source>
        <dbReference type="SAM" id="MobiDB-lite"/>
    </source>
</evidence>
<organism evidence="3 4">
    <name type="scientific">Rhizoctonia solani 123E</name>
    <dbReference type="NCBI Taxonomy" id="1423351"/>
    <lineage>
        <taxon>Eukaryota</taxon>
        <taxon>Fungi</taxon>
        <taxon>Dikarya</taxon>
        <taxon>Basidiomycota</taxon>
        <taxon>Agaricomycotina</taxon>
        <taxon>Agaricomycetes</taxon>
        <taxon>Cantharellales</taxon>
        <taxon>Ceratobasidiaceae</taxon>
        <taxon>Rhizoctonia</taxon>
    </lineage>
</organism>
<feature type="compositionally biased region" description="Basic and acidic residues" evidence="1">
    <location>
        <begin position="286"/>
        <end position="300"/>
    </location>
</feature>
<keyword evidence="2" id="KW-1133">Transmembrane helix</keyword>